<dbReference type="PANTHER" id="PTHR43300:SF12">
    <property type="entry name" value="CHLORAMPHENICOL ACETYLTRANSFERASE"/>
    <property type="match status" value="1"/>
</dbReference>
<evidence type="ECO:0000256" key="2">
    <source>
        <dbReference type="ARBA" id="ARBA00020291"/>
    </source>
</evidence>
<keyword evidence="3 7" id="KW-0808">Transferase</keyword>
<dbReference type="Gene3D" id="2.160.10.10">
    <property type="entry name" value="Hexapeptide repeat proteins"/>
    <property type="match status" value="1"/>
</dbReference>
<evidence type="ECO:0000256" key="3">
    <source>
        <dbReference type="ARBA" id="ARBA00022679"/>
    </source>
</evidence>
<evidence type="ECO:0000256" key="4">
    <source>
        <dbReference type="ARBA" id="ARBA00023251"/>
    </source>
</evidence>
<dbReference type="GO" id="GO:0008811">
    <property type="term" value="F:chloramphenicol O-acetyltransferase activity"/>
    <property type="evidence" value="ECO:0007669"/>
    <property type="project" value="UniProtKB-EC"/>
</dbReference>
<dbReference type="PANTHER" id="PTHR43300">
    <property type="entry name" value="ACETYLTRANSFERASE"/>
    <property type="match status" value="1"/>
</dbReference>
<dbReference type="Pfam" id="PF00132">
    <property type="entry name" value="Hexapep"/>
    <property type="match status" value="1"/>
</dbReference>
<dbReference type="SUPFAM" id="SSF51161">
    <property type="entry name" value="Trimeric LpxA-like enzymes"/>
    <property type="match status" value="1"/>
</dbReference>
<dbReference type="EMBL" id="UOFL01000112">
    <property type="protein sequence ID" value="VAW76728.1"/>
    <property type="molecule type" value="Genomic_DNA"/>
</dbReference>
<evidence type="ECO:0000313" key="7">
    <source>
        <dbReference type="EMBL" id="VAW76728.1"/>
    </source>
</evidence>
<comment type="catalytic activity">
    <reaction evidence="6">
        <text>chloramphenicol + acetyl-CoA = chloramphenicol 3-acetate + CoA</text>
        <dbReference type="Rhea" id="RHEA:18421"/>
        <dbReference type="ChEBI" id="CHEBI:16730"/>
        <dbReference type="ChEBI" id="CHEBI:17698"/>
        <dbReference type="ChEBI" id="CHEBI:57287"/>
        <dbReference type="ChEBI" id="CHEBI:57288"/>
        <dbReference type="EC" id="2.3.1.28"/>
    </reaction>
</comment>
<dbReference type="InterPro" id="IPR050179">
    <property type="entry name" value="Trans_hexapeptide_repeat"/>
</dbReference>
<proteinExistence type="predicted"/>
<evidence type="ECO:0000256" key="1">
    <source>
        <dbReference type="ARBA" id="ARBA00013235"/>
    </source>
</evidence>
<dbReference type="AlphaFoldDB" id="A0A3B0Y7I9"/>
<organism evidence="7">
    <name type="scientific">hydrothermal vent metagenome</name>
    <dbReference type="NCBI Taxonomy" id="652676"/>
    <lineage>
        <taxon>unclassified sequences</taxon>
        <taxon>metagenomes</taxon>
        <taxon>ecological metagenomes</taxon>
    </lineage>
</organism>
<keyword evidence="4" id="KW-0046">Antibiotic resistance</keyword>
<evidence type="ECO:0000256" key="6">
    <source>
        <dbReference type="ARBA" id="ARBA00047633"/>
    </source>
</evidence>
<sequence length="189" mass="20148">MAMLDRTNVESMGFASVGEGVLLSDRASFYNCANISLGSNVRIDDFCVLSAGARGIVIGNYVHVAVYSSLIGAGKITLSDFCNISSRVSIYSSSDDFSGEWMTNPTIPAEFTGVVHADVYVGRHVIIGAGTVILPDVVIEEGVAVGALSLVKKRCNAFGVYNGTQARKVGERSKRLLELEKAFLSSIEQ</sequence>
<dbReference type="GO" id="GO:0046677">
    <property type="term" value="P:response to antibiotic"/>
    <property type="evidence" value="ECO:0007669"/>
    <property type="project" value="UniProtKB-KW"/>
</dbReference>
<reference evidence="7" key="1">
    <citation type="submission" date="2018-06" db="EMBL/GenBank/DDBJ databases">
        <authorList>
            <person name="Zhirakovskaya E."/>
        </authorList>
    </citation>
    <scope>NUCLEOTIDE SEQUENCE</scope>
</reference>
<keyword evidence="5 7" id="KW-0012">Acyltransferase</keyword>
<evidence type="ECO:0000256" key="5">
    <source>
        <dbReference type="ARBA" id="ARBA00023315"/>
    </source>
</evidence>
<dbReference type="InterPro" id="IPR001451">
    <property type="entry name" value="Hexapep"/>
</dbReference>
<name>A0A3B0Y7I9_9ZZZZ</name>
<accession>A0A3B0Y7I9</accession>
<dbReference type="EC" id="2.3.1.28" evidence="1"/>
<protein>
    <recommendedName>
        <fullName evidence="2">Chloramphenicol acetyltransferase</fullName>
        <ecNumber evidence="1">2.3.1.28</ecNumber>
    </recommendedName>
</protein>
<dbReference type="InterPro" id="IPR011004">
    <property type="entry name" value="Trimer_LpxA-like_sf"/>
</dbReference>
<gene>
    <name evidence="7" type="ORF">MNBD_GAMMA12-3546</name>
</gene>